<dbReference type="PANTHER" id="PTHR37984:SF5">
    <property type="entry name" value="PROTEIN NYNRIN-LIKE"/>
    <property type="match status" value="1"/>
</dbReference>
<evidence type="ECO:0000259" key="1">
    <source>
        <dbReference type="PROSITE" id="PS50878"/>
    </source>
</evidence>
<dbReference type="SUPFAM" id="SSF56672">
    <property type="entry name" value="DNA/RNA polymerases"/>
    <property type="match status" value="1"/>
</dbReference>
<dbReference type="PANTHER" id="PTHR37984">
    <property type="entry name" value="PROTEIN CBG26694"/>
    <property type="match status" value="1"/>
</dbReference>
<dbReference type="Gene3D" id="3.10.10.10">
    <property type="entry name" value="HIV Type 1 Reverse Transcriptase, subunit A, domain 1"/>
    <property type="match status" value="1"/>
</dbReference>
<dbReference type="AlphaFoldDB" id="A0A0R3URN5"/>
<dbReference type="InterPro" id="IPR050951">
    <property type="entry name" value="Retrovirus_Pol_polyprotein"/>
</dbReference>
<sequence>LTLSPNASTRRRSFPGLVLSLGCFNRCAPADLLTIPSGGRYFARLDLADAYLHLEVAPWSRLPLTINFHRGLFQCYSLPIGVKTAPSVCQKCMSTILAGIPGVAAYLDDLLIVASSQDELRKQIDEVLQRIQDNGLRLWQEKCEFFLTSVKYLGFNFDDSSRHPDPKNIRAIQ</sequence>
<dbReference type="Pfam" id="PF00078">
    <property type="entry name" value="RVT_1"/>
    <property type="match status" value="1"/>
</dbReference>
<name>A0A0R3URN5_MESCO</name>
<protein>
    <submittedName>
        <fullName evidence="2">Reverse transcriptase domain-containing protein</fullName>
    </submittedName>
</protein>
<evidence type="ECO:0000313" key="2">
    <source>
        <dbReference type="WBParaSite" id="MCOS_0001054001-mRNA-1"/>
    </source>
</evidence>
<feature type="domain" description="Reverse transcriptase" evidence="1">
    <location>
        <begin position="1"/>
        <end position="157"/>
    </location>
</feature>
<dbReference type="PROSITE" id="PS50878">
    <property type="entry name" value="RT_POL"/>
    <property type="match status" value="1"/>
</dbReference>
<dbReference type="CDD" id="cd01647">
    <property type="entry name" value="RT_LTR"/>
    <property type="match status" value="1"/>
</dbReference>
<dbReference type="WBParaSite" id="MCOS_0001054001-mRNA-1">
    <property type="protein sequence ID" value="MCOS_0001054001-mRNA-1"/>
    <property type="gene ID" value="MCOS_0001054001"/>
</dbReference>
<reference evidence="2" key="1">
    <citation type="submission" date="2017-02" db="UniProtKB">
        <authorList>
            <consortium name="WormBaseParasite"/>
        </authorList>
    </citation>
    <scope>IDENTIFICATION</scope>
</reference>
<organism evidence="2">
    <name type="scientific">Mesocestoides corti</name>
    <name type="common">Flatworm</name>
    <dbReference type="NCBI Taxonomy" id="53468"/>
    <lineage>
        <taxon>Eukaryota</taxon>
        <taxon>Metazoa</taxon>
        <taxon>Spiralia</taxon>
        <taxon>Lophotrochozoa</taxon>
        <taxon>Platyhelminthes</taxon>
        <taxon>Cestoda</taxon>
        <taxon>Eucestoda</taxon>
        <taxon>Cyclophyllidea</taxon>
        <taxon>Mesocestoididae</taxon>
        <taxon>Mesocestoides</taxon>
    </lineage>
</organism>
<dbReference type="InterPro" id="IPR043128">
    <property type="entry name" value="Rev_trsase/Diguanyl_cyclase"/>
</dbReference>
<proteinExistence type="predicted"/>
<dbReference type="InterPro" id="IPR000477">
    <property type="entry name" value="RT_dom"/>
</dbReference>
<accession>A0A0R3URN5</accession>
<dbReference type="InterPro" id="IPR043502">
    <property type="entry name" value="DNA/RNA_pol_sf"/>
</dbReference>
<dbReference type="Gene3D" id="3.30.70.270">
    <property type="match status" value="1"/>
</dbReference>